<proteinExistence type="inferred from homology"/>
<feature type="transmembrane region" description="Helical" evidence="7">
    <location>
        <begin position="221"/>
        <end position="243"/>
    </location>
</feature>
<dbReference type="InterPro" id="IPR011657">
    <property type="entry name" value="CNT_C_dom"/>
</dbReference>
<feature type="transmembrane region" description="Helical" evidence="7">
    <location>
        <begin position="328"/>
        <end position="348"/>
    </location>
</feature>
<feature type="domain" description="Concentrative nucleoside transporter C-terminal" evidence="9">
    <location>
        <begin position="326"/>
        <end position="454"/>
    </location>
</feature>
<dbReference type="PANTHER" id="PTHR10590">
    <property type="entry name" value="SODIUM/NUCLEOSIDE COTRANSPORTER"/>
    <property type="match status" value="1"/>
</dbReference>
<evidence type="ECO:0000256" key="2">
    <source>
        <dbReference type="ARBA" id="ARBA00009033"/>
    </source>
</evidence>
<dbReference type="InterPro" id="IPR008276">
    <property type="entry name" value="C_nuclsd_transpt"/>
</dbReference>
<dbReference type="GeneID" id="17270306"/>
<protein>
    <submittedName>
        <fullName evidence="10">Uncharacterized protein</fullName>
    </submittedName>
</protein>
<feature type="transmembrane region" description="Helical" evidence="7">
    <location>
        <begin position="107"/>
        <end position="126"/>
    </location>
</feature>
<keyword evidence="5 7" id="KW-1133">Transmembrane helix</keyword>
<evidence type="ECO:0000313" key="10">
    <source>
        <dbReference type="EnsemblProtists" id="EOD24761"/>
    </source>
</evidence>
<dbReference type="InterPro" id="IPR002668">
    <property type="entry name" value="CNT_N_dom"/>
</dbReference>
<dbReference type="STRING" id="2903.R1EP44"/>
<dbReference type="RefSeq" id="XP_005777190.1">
    <property type="nucleotide sequence ID" value="XM_005777133.1"/>
</dbReference>
<comment type="subcellular location">
    <subcellularLocation>
        <location evidence="1">Cell membrane</location>
        <topology evidence="1">Multi-pass membrane protein</topology>
    </subcellularLocation>
</comment>
<reference evidence="11" key="1">
    <citation type="journal article" date="2013" name="Nature">
        <title>Pan genome of the phytoplankton Emiliania underpins its global distribution.</title>
        <authorList>
            <person name="Read B.A."/>
            <person name="Kegel J."/>
            <person name="Klute M.J."/>
            <person name="Kuo A."/>
            <person name="Lefebvre S.C."/>
            <person name="Maumus F."/>
            <person name="Mayer C."/>
            <person name="Miller J."/>
            <person name="Monier A."/>
            <person name="Salamov A."/>
            <person name="Young J."/>
            <person name="Aguilar M."/>
            <person name="Claverie J.M."/>
            <person name="Frickenhaus S."/>
            <person name="Gonzalez K."/>
            <person name="Herman E.K."/>
            <person name="Lin Y.C."/>
            <person name="Napier J."/>
            <person name="Ogata H."/>
            <person name="Sarno A.F."/>
            <person name="Shmutz J."/>
            <person name="Schroeder D."/>
            <person name="de Vargas C."/>
            <person name="Verret F."/>
            <person name="von Dassow P."/>
            <person name="Valentin K."/>
            <person name="Van de Peer Y."/>
            <person name="Wheeler G."/>
            <person name="Dacks J.B."/>
            <person name="Delwiche C.F."/>
            <person name="Dyhrman S.T."/>
            <person name="Glockner G."/>
            <person name="John U."/>
            <person name="Richards T."/>
            <person name="Worden A.Z."/>
            <person name="Zhang X."/>
            <person name="Grigoriev I.V."/>
            <person name="Allen A.E."/>
            <person name="Bidle K."/>
            <person name="Borodovsky M."/>
            <person name="Bowler C."/>
            <person name="Brownlee C."/>
            <person name="Cock J.M."/>
            <person name="Elias M."/>
            <person name="Gladyshev V.N."/>
            <person name="Groth M."/>
            <person name="Guda C."/>
            <person name="Hadaegh A."/>
            <person name="Iglesias-Rodriguez M.D."/>
            <person name="Jenkins J."/>
            <person name="Jones B.M."/>
            <person name="Lawson T."/>
            <person name="Leese F."/>
            <person name="Lindquist E."/>
            <person name="Lobanov A."/>
            <person name="Lomsadze A."/>
            <person name="Malik S.B."/>
            <person name="Marsh M.E."/>
            <person name="Mackinder L."/>
            <person name="Mock T."/>
            <person name="Mueller-Roeber B."/>
            <person name="Pagarete A."/>
            <person name="Parker M."/>
            <person name="Probert I."/>
            <person name="Quesneville H."/>
            <person name="Raines C."/>
            <person name="Rensing S.A."/>
            <person name="Riano-Pachon D.M."/>
            <person name="Richier S."/>
            <person name="Rokitta S."/>
            <person name="Shiraiwa Y."/>
            <person name="Soanes D.M."/>
            <person name="van der Giezen M."/>
            <person name="Wahlund T.M."/>
            <person name="Williams B."/>
            <person name="Wilson W."/>
            <person name="Wolfe G."/>
            <person name="Wurch L.L."/>
        </authorList>
    </citation>
    <scope>NUCLEOTIDE SEQUENCE</scope>
</reference>
<evidence type="ECO:0000256" key="1">
    <source>
        <dbReference type="ARBA" id="ARBA00004651"/>
    </source>
</evidence>
<dbReference type="PANTHER" id="PTHR10590:SF4">
    <property type="entry name" value="SOLUTE CARRIER FAMILY 28 MEMBER 3"/>
    <property type="match status" value="1"/>
</dbReference>
<keyword evidence="6 7" id="KW-0472">Membrane</keyword>
<dbReference type="HOGENOM" id="CLU_016813_4_1_1"/>
<evidence type="ECO:0000256" key="5">
    <source>
        <dbReference type="ARBA" id="ARBA00022989"/>
    </source>
</evidence>
<feature type="domain" description="Concentrative nucleoside transporter N-terminal" evidence="8">
    <location>
        <begin position="89"/>
        <end position="161"/>
    </location>
</feature>
<name>A0A0D3JMM6_EMIH1</name>
<dbReference type="PaxDb" id="2903-EOD24761"/>
<evidence type="ECO:0000256" key="6">
    <source>
        <dbReference type="ARBA" id="ARBA00023136"/>
    </source>
</evidence>
<feature type="transmembrane region" description="Helical" evidence="7">
    <location>
        <begin position="82"/>
        <end position="100"/>
    </location>
</feature>
<dbReference type="Pfam" id="PF01773">
    <property type="entry name" value="Nucleos_tra2_N"/>
    <property type="match status" value="1"/>
</dbReference>
<dbReference type="EnsemblProtists" id="EOD24761">
    <property type="protein sequence ID" value="EOD24761"/>
    <property type="gene ID" value="EMIHUDRAFT_469298"/>
</dbReference>
<dbReference type="Pfam" id="PF07662">
    <property type="entry name" value="Nucleos_tra2_C"/>
    <property type="match status" value="1"/>
</dbReference>
<evidence type="ECO:0000259" key="9">
    <source>
        <dbReference type="Pfam" id="PF07662"/>
    </source>
</evidence>
<sequence length="481" mass="50618">MEEAPLEKKKTPSISACWTGMQDELELLDMRIGLAMPGFGLKTITALLPYTRDPPRWAKATFATLVLGAHLAVISVLRTNTWQSWVPVLGLAMLAGGCVLGSTHRSAISVGTVSTGFALQFWFGVLVTRTDAGSWALSYVSCLMTTLLKYAGLGAAFVFGDDLLAFFAFSVVFKYGGAALANFLAVSEVEGIVTVANVFLSMTEAPLLLTPLLPGLSRSQLFVVMTGGFASVAGSTLGAYISFGADPSQLLSASIMSAPAALAVAKMLVPETGSAKDAADEAAADAARTEAAQLARRQRVHARLAAKRQGRPTGSPPRDSYTFSGLRWWFAMIGVEGVTFELFLGYVFTPLAYMMGVDASECLTVGKLIGVKIVQNEFVGYFQLGELIAAGGLSERAQTIATYALCGFGNLGSMGIMVGCLSGMVPRIRTAVTRDVFRALLAGNIACFSTACVASAILADAGSEAPSQYECPCFKSECPAP</sequence>
<dbReference type="eggNOG" id="KOG3747">
    <property type="taxonomic scope" value="Eukaryota"/>
</dbReference>
<keyword evidence="3" id="KW-1003">Cell membrane</keyword>
<dbReference type="GO" id="GO:0015293">
    <property type="term" value="F:symporter activity"/>
    <property type="evidence" value="ECO:0007669"/>
    <property type="project" value="TreeGrafter"/>
</dbReference>
<organism evidence="10 11">
    <name type="scientific">Emiliania huxleyi (strain CCMP1516)</name>
    <dbReference type="NCBI Taxonomy" id="280463"/>
    <lineage>
        <taxon>Eukaryota</taxon>
        <taxon>Haptista</taxon>
        <taxon>Haptophyta</taxon>
        <taxon>Prymnesiophyceae</taxon>
        <taxon>Isochrysidales</taxon>
        <taxon>Noelaerhabdaceae</taxon>
        <taxon>Emiliania</taxon>
    </lineage>
</organism>
<dbReference type="Proteomes" id="UP000013827">
    <property type="component" value="Unassembled WGS sequence"/>
</dbReference>
<evidence type="ECO:0000256" key="3">
    <source>
        <dbReference type="ARBA" id="ARBA00022475"/>
    </source>
</evidence>
<feature type="transmembrane region" description="Helical" evidence="7">
    <location>
        <begin position="400"/>
        <end position="424"/>
    </location>
</feature>
<accession>A0A0D3JMM6</accession>
<evidence type="ECO:0000256" key="4">
    <source>
        <dbReference type="ARBA" id="ARBA00022692"/>
    </source>
</evidence>
<dbReference type="GO" id="GO:0005337">
    <property type="term" value="F:nucleoside transmembrane transporter activity"/>
    <property type="evidence" value="ECO:0007669"/>
    <property type="project" value="InterPro"/>
</dbReference>
<evidence type="ECO:0000313" key="11">
    <source>
        <dbReference type="Proteomes" id="UP000013827"/>
    </source>
</evidence>
<dbReference type="GO" id="GO:0005886">
    <property type="term" value="C:plasma membrane"/>
    <property type="evidence" value="ECO:0007669"/>
    <property type="project" value="UniProtKB-SubCell"/>
</dbReference>
<feature type="transmembrane region" description="Helical" evidence="7">
    <location>
        <begin position="191"/>
        <end position="209"/>
    </location>
</feature>
<feature type="transmembrane region" description="Helical" evidence="7">
    <location>
        <begin position="163"/>
        <end position="185"/>
    </location>
</feature>
<evidence type="ECO:0000256" key="7">
    <source>
        <dbReference type="SAM" id="Phobius"/>
    </source>
</evidence>
<keyword evidence="11" id="KW-1185">Reference proteome</keyword>
<feature type="transmembrane region" description="Helical" evidence="7">
    <location>
        <begin position="132"/>
        <end position="151"/>
    </location>
</feature>
<comment type="similarity">
    <text evidence="2">Belongs to the concentrative nucleoside transporter (CNT) (TC 2.A.41) family.</text>
</comment>
<dbReference type="KEGG" id="ehx:EMIHUDRAFT_469298"/>
<dbReference type="AlphaFoldDB" id="A0A0D3JMM6"/>
<feature type="transmembrane region" description="Helical" evidence="7">
    <location>
        <begin position="436"/>
        <end position="459"/>
    </location>
</feature>
<feature type="transmembrane region" description="Helical" evidence="7">
    <location>
        <begin position="57"/>
        <end position="76"/>
    </location>
</feature>
<keyword evidence="4 7" id="KW-0812">Transmembrane</keyword>
<reference evidence="10" key="2">
    <citation type="submission" date="2024-10" db="UniProtKB">
        <authorList>
            <consortium name="EnsemblProtists"/>
        </authorList>
    </citation>
    <scope>IDENTIFICATION</scope>
</reference>
<evidence type="ECO:0000259" key="8">
    <source>
        <dbReference type="Pfam" id="PF01773"/>
    </source>
</evidence>